<keyword evidence="2" id="KW-0812">Transmembrane</keyword>
<dbReference type="AlphaFoldDB" id="K0B4L7"/>
<dbReference type="Pfam" id="PF08757">
    <property type="entry name" value="CotH"/>
    <property type="match status" value="1"/>
</dbReference>
<keyword evidence="4" id="KW-1185">Reference proteome</keyword>
<dbReference type="RefSeq" id="WP_014968630.1">
    <property type="nucleotide sequence ID" value="NC_018664.1"/>
</dbReference>
<dbReference type="EMBL" id="CP003326">
    <property type="protein sequence ID" value="AFS79496.1"/>
    <property type="molecule type" value="Genomic_DNA"/>
</dbReference>
<dbReference type="PANTHER" id="PTHR40050">
    <property type="entry name" value="INNER SPORE COAT PROTEIN H"/>
    <property type="match status" value="1"/>
</dbReference>
<dbReference type="InterPro" id="IPR014867">
    <property type="entry name" value="Spore_coat_CotH_CotH2/3/7"/>
</dbReference>
<name>K0B4L7_GOTA9</name>
<dbReference type="PANTHER" id="PTHR40050:SF1">
    <property type="entry name" value="INNER SPORE COAT PROTEIN H"/>
    <property type="match status" value="1"/>
</dbReference>
<gene>
    <name evidence="3" type="ordered locus">Curi_c25010</name>
</gene>
<reference evidence="3 4" key="1">
    <citation type="journal article" date="2012" name="PLoS ONE">
        <title>The purine-utilizing bacterium Clostridium acidurici 9a: a genome-guided metabolic reconsideration.</title>
        <authorList>
            <person name="Hartwich K."/>
            <person name="Poehlein A."/>
            <person name="Daniel R."/>
        </authorList>
    </citation>
    <scope>NUCLEOTIDE SEQUENCE [LARGE SCALE GENOMIC DNA]</scope>
    <source>
        <strain evidence="4">ATCC 7906 / DSM 604 / BCRC 14475 / CIP 104303 / KCTC 5404 / NCIMB 10678 / 9a</strain>
    </source>
</reference>
<keyword evidence="3" id="KW-0946">Virion</keyword>
<feature type="compositionally biased region" description="Polar residues" evidence="1">
    <location>
        <begin position="411"/>
        <end position="431"/>
    </location>
</feature>
<feature type="transmembrane region" description="Helical" evidence="2">
    <location>
        <begin position="571"/>
        <end position="588"/>
    </location>
</feature>
<keyword evidence="2" id="KW-1133">Transmembrane helix</keyword>
<accession>K0B4L7</accession>
<keyword evidence="2" id="KW-0472">Membrane</keyword>
<sequence>MKRNTKVYAIVVILYCLILIISTVVPSYKTNISDTTQKDATLDLSQEDKDAKVDKEIFPKDKVIDVKINISEKDFEDMLKNGQKEEIKVANVNYNGYEFNNIGVRTKGNSSLMQVAAQDSDRYSFKINLDEYTDGQNFYGITSINLNNNFSDPTYMREYLTYELMEQMGLPTPRFSYVNVYINNKLHGLYLAVEQVNESFINSNFEITNGNLYKPDGDGSDLIWKGESMDNYSGLNLKTNKKENDNSKILNMMKELSEGSDYEKYINVDEVLRYLAVSTVLCNFDSYQGSFKHNYYLYEENGVFSIIPWDFNMSFAGFGGMGPESGEMTEVLIDEPTMGSLEERPLIDKLLKVQEYKEKYHSYIEEIVNGYLSKENFNKRVEELSNLITNHVEKDPTKFYTLEEHIKSLSEDVTTSNSSKMPDQKGQNQMEEPTEPGQKKDEEINSNERSREGKVKNNDINKDNKIGFGNSTIVGLTSFVEARIENVRKQLDGTIPSYKDGTGIGGGKMGMSGGNNKPENMSGEFNPSNMPKDFENKQGMNPPKEGMSPQGNNNKMPMMGQQRGMVNLEDIKVLIVGAAMLILSTVYIQRLNKKRI</sequence>
<feature type="region of interest" description="Disordered" evidence="1">
    <location>
        <begin position="410"/>
        <end position="468"/>
    </location>
</feature>
<feature type="compositionally biased region" description="Basic and acidic residues" evidence="1">
    <location>
        <begin position="437"/>
        <end position="465"/>
    </location>
</feature>
<feature type="transmembrane region" description="Helical" evidence="2">
    <location>
        <begin position="7"/>
        <end position="28"/>
    </location>
</feature>
<evidence type="ECO:0000313" key="4">
    <source>
        <dbReference type="Proteomes" id="UP000006094"/>
    </source>
</evidence>
<organism evidence="3 4">
    <name type="scientific">Gottschalkia acidurici (strain ATCC 7906 / DSM 604 / BCRC 14475 / CIP 104303 / KCTC 5404 / NCIMB 10678 / 9a)</name>
    <name type="common">Clostridium acidurici</name>
    <dbReference type="NCBI Taxonomy" id="1128398"/>
    <lineage>
        <taxon>Bacteria</taxon>
        <taxon>Bacillati</taxon>
        <taxon>Bacillota</taxon>
        <taxon>Tissierellia</taxon>
        <taxon>Tissierellales</taxon>
        <taxon>Gottschalkiaceae</taxon>
        <taxon>Gottschalkia</taxon>
    </lineage>
</organism>
<evidence type="ECO:0000256" key="1">
    <source>
        <dbReference type="SAM" id="MobiDB-lite"/>
    </source>
</evidence>
<dbReference type="STRING" id="1128398.Curi_c25010"/>
<protein>
    <submittedName>
        <fullName evidence="3">Inner spore coat protein H</fullName>
    </submittedName>
</protein>
<dbReference type="Proteomes" id="UP000006094">
    <property type="component" value="Chromosome"/>
</dbReference>
<dbReference type="OrthoDB" id="3235126at2"/>
<keyword evidence="3" id="KW-0167">Capsid protein</keyword>
<evidence type="ECO:0000256" key="2">
    <source>
        <dbReference type="SAM" id="Phobius"/>
    </source>
</evidence>
<dbReference type="HOGENOM" id="CLU_021893_1_0_9"/>
<dbReference type="eggNOG" id="COG5337">
    <property type="taxonomic scope" value="Bacteria"/>
</dbReference>
<dbReference type="KEGG" id="cad:Curi_c25010"/>
<evidence type="ECO:0000313" key="3">
    <source>
        <dbReference type="EMBL" id="AFS79496.1"/>
    </source>
</evidence>
<proteinExistence type="predicted"/>
<dbReference type="PATRIC" id="fig|1128398.3.peg.2576"/>